<dbReference type="PANTHER" id="PTHR44858">
    <property type="entry name" value="TETRATRICOPEPTIDE REPEAT PROTEIN 6"/>
    <property type="match status" value="1"/>
</dbReference>
<dbReference type="SMART" id="SM00028">
    <property type="entry name" value="TPR"/>
    <property type="match status" value="7"/>
</dbReference>
<dbReference type="STRING" id="460384.SAMN05216313_10138"/>
<dbReference type="InterPro" id="IPR013105">
    <property type="entry name" value="TPR_2"/>
</dbReference>
<dbReference type="PROSITE" id="PS50005">
    <property type="entry name" value="TPR"/>
    <property type="match status" value="2"/>
</dbReference>
<dbReference type="InterPro" id="IPR011990">
    <property type="entry name" value="TPR-like_helical_dom_sf"/>
</dbReference>
<feature type="repeat" description="TPR" evidence="3">
    <location>
        <begin position="720"/>
        <end position="753"/>
    </location>
</feature>
<protein>
    <submittedName>
        <fullName evidence="5">Tetratricopeptide repeat-containing protein</fullName>
    </submittedName>
</protein>
<dbReference type="Pfam" id="PF07719">
    <property type="entry name" value="TPR_2"/>
    <property type="match status" value="1"/>
</dbReference>
<evidence type="ECO:0000313" key="5">
    <source>
        <dbReference type="EMBL" id="SES93642.1"/>
    </source>
</evidence>
<dbReference type="Gene3D" id="1.25.40.10">
    <property type="entry name" value="Tetratricopeptide repeat domain"/>
    <property type="match status" value="4"/>
</dbReference>
<dbReference type="Pfam" id="PF13432">
    <property type="entry name" value="TPR_16"/>
    <property type="match status" value="1"/>
</dbReference>
<dbReference type="AlphaFoldDB" id="A0A1I0AHG2"/>
<reference evidence="6" key="1">
    <citation type="submission" date="2016-10" db="EMBL/GenBank/DDBJ databases">
        <authorList>
            <person name="Varghese N."/>
            <person name="Submissions S."/>
        </authorList>
    </citation>
    <scope>NUCLEOTIDE SEQUENCE [LARGE SCALE GENOMIC DNA]</scope>
    <source>
        <strain evidence="6">NLAE-zl-G277</strain>
    </source>
</reference>
<dbReference type="EMBL" id="FOIM01000001">
    <property type="protein sequence ID" value="SES93642.1"/>
    <property type="molecule type" value="Genomic_DNA"/>
</dbReference>
<feature type="repeat" description="TPR" evidence="3">
    <location>
        <begin position="795"/>
        <end position="828"/>
    </location>
</feature>
<dbReference type="InterPro" id="IPR019734">
    <property type="entry name" value="TPR_rpt"/>
</dbReference>
<evidence type="ECO:0000313" key="6">
    <source>
        <dbReference type="Proteomes" id="UP000198508"/>
    </source>
</evidence>
<feature type="domain" description="J" evidence="4">
    <location>
        <begin position="5"/>
        <end position="87"/>
    </location>
</feature>
<evidence type="ECO:0000259" key="4">
    <source>
        <dbReference type="PROSITE" id="PS50076"/>
    </source>
</evidence>
<dbReference type="PANTHER" id="PTHR44858:SF1">
    <property type="entry name" value="UDP-N-ACETYLGLUCOSAMINE--PEPTIDE N-ACETYLGLUCOSAMINYLTRANSFERASE SPINDLY-RELATED"/>
    <property type="match status" value="1"/>
</dbReference>
<keyword evidence="2 3" id="KW-0802">TPR repeat</keyword>
<name>A0A1I0AHG2_9FIRM</name>
<evidence type="ECO:0000256" key="2">
    <source>
        <dbReference type="ARBA" id="ARBA00022803"/>
    </source>
</evidence>
<keyword evidence="1" id="KW-0677">Repeat</keyword>
<dbReference type="Proteomes" id="UP000198508">
    <property type="component" value="Unassembled WGS sequence"/>
</dbReference>
<dbReference type="PROSITE" id="PS50076">
    <property type="entry name" value="DNAJ_2"/>
    <property type="match status" value="1"/>
</dbReference>
<organism evidence="5 6">
    <name type="scientific">Enterocloster lavalensis</name>
    <dbReference type="NCBI Taxonomy" id="460384"/>
    <lineage>
        <taxon>Bacteria</taxon>
        <taxon>Bacillati</taxon>
        <taxon>Bacillota</taxon>
        <taxon>Clostridia</taxon>
        <taxon>Lachnospirales</taxon>
        <taxon>Lachnospiraceae</taxon>
        <taxon>Enterocloster</taxon>
    </lineage>
</organism>
<dbReference type="InterPro" id="IPR001623">
    <property type="entry name" value="DnaJ_domain"/>
</dbReference>
<proteinExistence type="predicted"/>
<dbReference type="SUPFAM" id="SSF48452">
    <property type="entry name" value="TPR-like"/>
    <property type="match status" value="4"/>
</dbReference>
<dbReference type="Pfam" id="PF13176">
    <property type="entry name" value="TPR_7"/>
    <property type="match status" value="1"/>
</dbReference>
<evidence type="ECO:0000256" key="1">
    <source>
        <dbReference type="ARBA" id="ARBA00022737"/>
    </source>
</evidence>
<dbReference type="InterPro" id="IPR050498">
    <property type="entry name" value="Ycf3"/>
</dbReference>
<gene>
    <name evidence="5" type="ORF">SAMN05216313_10138</name>
</gene>
<sequence length="1183" mass="136808">MSIQEIFEILGIGPTRDEESIRAAYRSRLTSVNPEDDPQGFMRLRGAYEEAVKYARTPEGEAVNSALWMEELGPEGEFLRRLADVYGCLPRRLDEAEWSGLLREPVLASLDGGEQAKWGLFSFLAEHYRLPGRIWKILGETFGIEENAEEFKERLPEPFVEYMLRRIQDDEEGDFPLEKLSGEPQADYDGFLQLFFNLTNRERGDSPEQLREVGEILEQLKQFGISHPWYELEQADYLSRIGETQRAAEMVRGLIRENPEDDRVYMSGAFILGVCGCGDEAGELYVGYLKRNNQTVRGTYTALLSLARMAVIREDWKSVRELAGMADDLRSTDATEELMKQADDALIDGLTGEEQLTEEQVLLLAGCFVHGKRTGEGIGFFESHPELVPDRADFYEQMALMYREEERYWESMEAVKSWRSCLDRDAGGAEGLAGPENTAGSAKNLRSMAASLDLEGRLWRDIYYEEKRAGKLPPEMAEELSGRALTACSRAIGLEPENLDFRLHQVLVLKDRNAWEEAAGQCREIISMDDEAYWAYFYLQEICEELGQDQEVVNLFGRMIKIYPGHPEVYLRALRVFKRYGRYEAALDVIRRAEQAEVKSGELLVEKIGVLDQLAEDEKDWKRADRFAANVIGWLKKSKAPRWLLAQAYLKRSFLNDSGGKHNQSKKLGLDRVYAEESLRLNDSLSARYALGRYWIEYGGRPKMAYLHLKICEKRGMDYDRLCYYIARCHERFRQWNKAIAYYQQALEKNPEFSGCYWRLGLLYKQKFCRVCQPEYAEKALYYINLYDEKFGESAESFRRRADIYLRMGEYDKALKEIEEGVKRDGDSDMWLLRGKVLRAMRRYEEAIGSCEKSMTAEDLFGKDDEECFKRVFQCFLRMGQLERGAAYLENALDKDIDEDGREKCLESLTYLESTAGRYDRALDWISERYGSADLTRRCCDDWEREAERMEEVLDIWLRFRENPGEEILEKCTQAAALADLAYADSGKDPEGRALACQNAGEAYCRLGQYDTAIGYLKNAWELACQCKKYGYYRSLTRKLMETYYWLGDLEEARAFGGLYRKRMESVYEECDDLGLSVEELMTRPNMESRQTLYNLFCWAYYTGRGDQARRYIGLMEQRDMCWWCDEDGCTEFWEARGLLAMLDGSVEEALAAFRKANQVIWLGINKDACAAIARLLEESKET</sequence>
<keyword evidence="6" id="KW-1185">Reference proteome</keyword>
<accession>A0A1I0AHG2</accession>
<evidence type="ECO:0000256" key="3">
    <source>
        <dbReference type="PROSITE-ProRule" id="PRU00339"/>
    </source>
</evidence>
<dbReference type="RefSeq" id="WP_166434959.1">
    <property type="nucleotide sequence ID" value="NZ_FOIM01000001.1"/>
</dbReference>